<keyword evidence="2" id="KW-0539">Nucleus</keyword>
<feature type="domain" description="SWIM-type" evidence="4">
    <location>
        <begin position="292"/>
        <end position="328"/>
    </location>
</feature>
<name>A0A484MPU2_9ASTE</name>
<dbReference type="EMBL" id="OOIL02004257">
    <property type="protein sequence ID" value="VFQ90892.1"/>
    <property type="molecule type" value="Genomic_DNA"/>
</dbReference>
<comment type="similarity">
    <text evidence="2">Belongs to the FHY3/FAR1 family.</text>
</comment>
<accession>A0A484MPU2</accession>
<dbReference type="InterPro" id="IPR007527">
    <property type="entry name" value="Znf_SWIM"/>
</dbReference>
<keyword evidence="2" id="KW-0862">Zinc</keyword>
<dbReference type="GO" id="GO:0006355">
    <property type="term" value="P:regulation of DNA-templated transcription"/>
    <property type="evidence" value="ECO:0007669"/>
    <property type="project" value="UniProtKB-UniRule"/>
</dbReference>
<dbReference type="PANTHER" id="PTHR31669:SF283">
    <property type="entry name" value="PROTEIN FAR1-RELATED SEQUENCE"/>
    <property type="match status" value="1"/>
</dbReference>
<feature type="region of interest" description="Disordered" evidence="3">
    <location>
        <begin position="430"/>
        <end position="494"/>
    </location>
</feature>
<dbReference type="InterPro" id="IPR031052">
    <property type="entry name" value="FHY3/FAR1"/>
</dbReference>
<proteinExistence type="inferred from homology"/>
<dbReference type="GO" id="GO:0008270">
    <property type="term" value="F:zinc ion binding"/>
    <property type="evidence" value="ECO:0007669"/>
    <property type="project" value="UniProtKB-UniRule"/>
</dbReference>
<evidence type="ECO:0000313" key="6">
    <source>
        <dbReference type="Proteomes" id="UP000595140"/>
    </source>
</evidence>
<evidence type="ECO:0000256" key="3">
    <source>
        <dbReference type="SAM" id="MobiDB-lite"/>
    </source>
</evidence>
<organism evidence="5 6">
    <name type="scientific">Cuscuta campestris</name>
    <dbReference type="NCBI Taxonomy" id="132261"/>
    <lineage>
        <taxon>Eukaryota</taxon>
        <taxon>Viridiplantae</taxon>
        <taxon>Streptophyta</taxon>
        <taxon>Embryophyta</taxon>
        <taxon>Tracheophyta</taxon>
        <taxon>Spermatophyta</taxon>
        <taxon>Magnoliopsida</taxon>
        <taxon>eudicotyledons</taxon>
        <taxon>Gunneridae</taxon>
        <taxon>Pentapetalae</taxon>
        <taxon>asterids</taxon>
        <taxon>lamiids</taxon>
        <taxon>Solanales</taxon>
        <taxon>Convolvulaceae</taxon>
        <taxon>Cuscuteae</taxon>
        <taxon>Cuscuta</taxon>
        <taxon>Cuscuta subgen. Grammica</taxon>
        <taxon>Cuscuta sect. Cleistogrammica</taxon>
    </lineage>
</organism>
<dbReference type="GO" id="GO:0005634">
    <property type="term" value="C:nucleus"/>
    <property type="evidence" value="ECO:0007669"/>
    <property type="project" value="UniProtKB-SubCell"/>
</dbReference>
<feature type="compositionally biased region" description="Basic residues" evidence="3">
    <location>
        <begin position="433"/>
        <end position="444"/>
    </location>
</feature>
<evidence type="ECO:0000313" key="5">
    <source>
        <dbReference type="EMBL" id="VFQ90892.1"/>
    </source>
</evidence>
<dbReference type="AlphaFoldDB" id="A0A484MPU2"/>
<reference evidence="5 6" key="1">
    <citation type="submission" date="2018-04" db="EMBL/GenBank/DDBJ databases">
        <authorList>
            <person name="Vogel A."/>
        </authorList>
    </citation>
    <scope>NUCLEOTIDE SEQUENCE [LARGE SCALE GENOMIC DNA]</scope>
</reference>
<evidence type="ECO:0000256" key="2">
    <source>
        <dbReference type="RuleBase" id="RU367018"/>
    </source>
</evidence>
<dbReference type="OrthoDB" id="1845384at2759"/>
<comment type="subcellular location">
    <subcellularLocation>
        <location evidence="2">Nucleus</location>
    </subcellularLocation>
</comment>
<keyword evidence="2" id="KW-0479">Metal-binding</keyword>
<feature type="compositionally biased region" description="Basic and acidic residues" evidence="3">
    <location>
        <begin position="460"/>
        <end position="475"/>
    </location>
</feature>
<sequence>MYEATPTSPIIAGFLEGNDNLDVGSSFMSIFENNSLYEEVENLGIEPALVGFLRDECEAHEMCDFGGDGVILNPHPISFASITNVRDATTFITLLEEEGDLHVQGAVGTSANTINWIPLHKSFNSTVVEAGGYDHLTFLEKDCRNYVEQVRRVKICAGEAMAIQAYFQKLQAQCDGMSSTQRSESMNAFFDGYVHSKTTLMQFVEQYERALRNKCEKEFLADSLSFAKTLPCASAYPIEKQLQTVYTISKFQEFKTEMIGKMYCHIMSHGNGSLYTVGEDVIGEGFHKRKNFKVEFERETNFAKCECHPFEFRGTICRHCLCVLIQNDVKVLPETYILSRWRRDIKRTYTVVRMEYDGLPRTVEQRRYDMLCAKFQEFAQIAADDEERTKDIVAWIDKQLLIPSLRKASEERIPENMELDKTLTKAILDPTYSKRKGGPKKNRLKSVFENKNRKRKQDKKIRDDNGKKKSSEQRKVNKSKRGNPDQPSTTLFTSVGDIGCENMPTWDWPGEDVVYDLTCLNLDLRL</sequence>
<protein>
    <recommendedName>
        <fullName evidence="2">Protein FAR1-RELATED SEQUENCE</fullName>
    </recommendedName>
</protein>
<dbReference type="Proteomes" id="UP000595140">
    <property type="component" value="Unassembled WGS sequence"/>
</dbReference>
<evidence type="ECO:0000256" key="1">
    <source>
        <dbReference type="PROSITE-ProRule" id="PRU00325"/>
    </source>
</evidence>
<dbReference type="PROSITE" id="PS50966">
    <property type="entry name" value="ZF_SWIM"/>
    <property type="match status" value="1"/>
</dbReference>
<keyword evidence="6" id="KW-1185">Reference proteome</keyword>
<dbReference type="PANTHER" id="PTHR31669">
    <property type="entry name" value="PROTEIN FAR1-RELATED SEQUENCE 10-RELATED"/>
    <property type="match status" value="1"/>
</dbReference>
<gene>
    <name evidence="5" type="ORF">CCAM_LOCUS32668</name>
</gene>
<comment type="function">
    <text evidence="2">Putative transcription activator involved in regulating light control of development.</text>
</comment>
<evidence type="ECO:0000259" key="4">
    <source>
        <dbReference type="PROSITE" id="PS50966"/>
    </source>
</evidence>
<keyword evidence="1 2" id="KW-0863">Zinc-finger</keyword>